<dbReference type="AlphaFoldDB" id="A0A317N3F6"/>
<proteinExistence type="predicted"/>
<accession>A0A317N3F6</accession>
<protein>
    <submittedName>
        <fullName evidence="1">Uncharacterized protein</fullName>
    </submittedName>
</protein>
<evidence type="ECO:0000313" key="2">
    <source>
        <dbReference type="Proteomes" id="UP000246569"/>
    </source>
</evidence>
<organism evidence="1 2">
    <name type="scientific">Plasticicumulans acidivorans</name>
    <dbReference type="NCBI Taxonomy" id="886464"/>
    <lineage>
        <taxon>Bacteria</taxon>
        <taxon>Pseudomonadati</taxon>
        <taxon>Pseudomonadota</taxon>
        <taxon>Gammaproteobacteria</taxon>
        <taxon>Candidatus Competibacteraceae</taxon>
        <taxon>Plasticicumulans</taxon>
    </lineage>
</organism>
<reference evidence="1 2" key="1">
    <citation type="submission" date="2018-05" db="EMBL/GenBank/DDBJ databases">
        <title>Genomic Encyclopedia of Type Strains, Phase IV (KMG-IV): sequencing the most valuable type-strain genomes for metagenomic binning, comparative biology and taxonomic classification.</title>
        <authorList>
            <person name="Goeker M."/>
        </authorList>
    </citation>
    <scope>NUCLEOTIDE SEQUENCE [LARGE SCALE GENOMIC DNA]</scope>
    <source>
        <strain evidence="1 2">DSM 23606</strain>
    </source>
</reference>
<comment type="caution">
    <text evidence="1">The sequence shown here is derived from an EMBL/GenBank/DDBJ whole genome shotgun (WGS) entry which is preliminary data.</text>
</comment>
<dbReference type="RefSeq" id="WP_110017314.1">
    <property type="nucleotide sequence ID" value="NZ_QGTJ01000002.1"/>
</dbReference>
<evidence type="ECO:0000313" key="1">
    <source>
        <dbReference type="EMBL" id="PWV64677.1"/>
    </source>
</evidence>
<keyword evidence="2" id="KW-1185">Reference proteome</keyword>
<gene>
    <name evidence="1" type="ORF">C7443_102329</name>
</gene>
<dbReference type="EMBL" id="QGTJ01000002">
    <property type="protein sequence ID" value="PWV64677.1"/>
    <property type="molecule type" value="Genomic_DNA"/>
</dbReference>
<name>A0A317N3F6_9GAMM</name>
<dbReference type="Proteomes" id="UP000246569">
    <property type="component" value="Unassembled WGS sequence"/>
</dbReference>
<sequence>MEQEEAEAALLAVIQRLHFDEKGLFNGLRPCSDVIHRLFPLISRGERVMLAFVLTVYAPNLRRELLGDYDLLAELQAADARNRALIAEWVETPFFVGTD</sequence>